<sequence length="151" mass="17053">MAQMTVMHNNGIYILSLPTNPHFSIQNSYISGSVLYTGSYDVATILITAWYGSAFFIRFHSFRGACKRKISKIPLCIMYTDLVIQKIVSYFQTWPAIWVPLSLSAQFKTPMAFTEVLSSCLELVRKNIFGRICLFIKIAVFCGKGSISRNS</sequence>
<keyword evidence="1" id="KW-0472">Membrane</keyword>
<dbReference type="EMBL" id="QXTE01000050">
    <property type="protein sequence ID" value="TFK09705.1"/>
    <property type="molecule type" value="Genomic_DNA"/>
</dbReference>
<keyword evidence="3" id="KW-1185">Reference proteome</keyword>
<name>A0A4D9EL33_9SAUR</name>
<keyword evidence="2" id="KW-0378">Hydrolase</keyword>
<dbReference type="AlphaFoldDB" id="A0A4D9EL33"/>
<feature type="transmembrane region" description="Helical" evidence="1">
    <location>
        <begin position="42"/>
        <end position="59"/>
    </location>
</feature>
<keyword evidence="1" id="KW-1133">Transmembrane helix</keyword>
<reference evidence="2 3" key="1">
    <citation type="submission" date="2019-04" db="EMBL/GenBank/DDBJ databases">
        <title>Draft genome of the big-headed turtle Platysternon megacephalum.</title>
        <authorList>
            <person name="Gong S."/>
        </authorList>
    </citation>
    <scope>NUCLEOTIDE SEQUENCE [LARGE SCALE GENOMIC DNA]</scope>
    <source>
        <strain evidence="2">DO16091913</strain>
        <tissue evidence="2">Muscle</tissue>
    </source>
</reference>
<evidence type="ECO:0000256" key="1">
    <source>
        <dbReference type="SAM" id="Phobius"/>
    </source>
</evidence>
<keyword evidence="2" id="KW-0238">DNA-binding</keyword>
<evidence type="ECO:0000313" key="2">
    <source>
        <dbReference type="EMBL" id="TFK09705.1"/>
    </source>
</evidence>
<keyword evidence="2" id="KW-0347">Helicase</keyword>
<reference evidence="2 3" key="2">
    <citation type="submission" date="2019-04" db="EMBL/GenBank/DDBJ databases">
        <title>The genome sequence of big-headed turtle.</title>
        <authorList>
            <person name="Gong S."/>
        </authorList>
    </citation>
    <scope>NUCLEOTIDE SEQUENCE [LARGE SCALE GENOMIC DNA]</scope>
    <source>
        <strain evidence="2">DO16091913</strain>
        <tissue evidence="2">Muscle</tissue>
    </source>
</reference>
<keyword evidence="2" id="KW-0067">ATP-binding</keyword>
<dbReference type="Proteomes" id="UP000297703">
    <property type="component" value="Unassembled WGS sequence"/>
</dbReference>
<dbReference type="GO" id="GO:0003677">
    <property type="term" value="F:DNA binding"/>
    <property type="evidence" value="ECO:0007669"/>
    <property type="project" value="UniProtKB-KW"/>
</dbReference>
<dbReference type="GO" id="GO:0004386">
    <property type="term" value="F:helicase activity"/>
    <property type="evidence" value="ECO:0007669"/>
    <property type="project" value="UniProtKB-KW"/>
</dbReference>
<keyword evidence="1" id="KW-0812">Transmembrane</keyword>
<gene>
    <name evidence="2" type="ORF">DR999_PMT07279</name>
</gene>
<comment type="caution">
    <text evidence="2">The sequence shown here is derived from an EMBL/GenBank/DDBJ whole genome shotgun (WGS) entry which is preliminary data.</text>
</comment>
<proteinExistence type="predicted"/>
<protein>
    <submittedName>
        <fullName evidence="2">Chromodomain-helicase-DNA-binding protein 9</fullName>
    </submittedName>
</protein>
<evidence type="ECO:0000313" key="3">
    <source>
        <dbReference type="Proteomes" id="UP000297703"/>
    </source>
</evidence>
<accession>A0A4D9EL33</accession>
<organism evidence="2 3">
    <name type="scientific">Platysternon megacephalum</name>
    <name type="common">big-headed turtle</name>
    <dbReference type="NCBI Taxonomy" id="55544"/>
    <lineage>
        <taxon>Eukaryota</taxon>
        <taxon>Metazoa</taxon>
        <taxon>Chordata</taxon>
        <taxon>Craniata</taxon>
        <taxon>Vertebrata</taxon>
        <taxon>Euteleostomi</taxon>
        <taxon>Archelosauria</taxon>
        <taxon>Testudinata</taxon>
        <taxon>Testudines</taxon>
        <taxon>Cryptodira</taxon>
        <taxon>Durocryptodira</taxon>
        <taxon>Testudinoidea</taxon>
        <taxon>Platysternidae</taxon>
        <taxon>Platysternon</taxon>
    </lineage>
</organism>
<keyword evidence="2" id="KW-0547">Nucleotide-binding</keyword>